<dbReference type="STRING" id="331657.A0A4U0X5B6"/>
<evidence type="ECO:0000313" key="3">
    <source>
        <dbReference type="Proteomes" id="UP000308768"/>
    </source>
</evidence>
<dbReference type="SUPFAM" id="SSF53335">
    <property type="entry name" value="S-adenosyl-L-methionine-dependent methyltransferases"/>
    <property type="match status" value="1"/>
</dbReference>
<evidence type="ECO:0000256" key="1">
    <source>
        <dbReference type="SAM" id="MobiDB-lite"/>
    </source>
</evidence>
<proteinExistence type="predicted"/>
<feature type="compositionally biased region" description="Basic and acidic residues" evidence="1">
    <location>
        <begin position="29"/>
        <end position="47"/>
    </location>
</feature>
<dbReference type="Gene3D" id="3.40.50.150">
    <property type="entry name" value="Vaccinia Virus protein VP39"/>
    <property type="match status" value="1"/>
</dbReference>
<feature type="compositionally biased region" description="Basic and acidic residues" evidence="1">
    <location>
        <begin position="1"/>
        <end position="20"/>
    </location>
</feature>
<accession>A0A4U0X5B6</accession>
<evidence type="ECO:0008006" key="4">
    <source>
        <dbReference type="Google" id="ProtNLM"/>
    </source>
</evidence>
<dbReference type="CDD" id="cd02440">
    <property type="entry name" value="AdoMet_MTases"/>
    <property type="match status" value="1"/>
</dbReference>
<evidence type="ECO:0000313" key="2">
    <source>
        <dbReference type="EMBL" id="TKA70546.1"/>
    </source>
</evidence>
<dbReference type="Pfam" id="PF13489">
    <property type="entry name" value="Methyltransf_23"/>
    <property type="match status" value="1"/>
</dbReference>
<organism evidence="2 3">
    <name type="scientific">Cryomyces minteri</name>
    <dbReference type="NCBI Taxonomy" id="331657"/>
    <lineage>
        <taxon>Eukaryota</taxon>
        <taxon>Fungi</taxon>
        <taxon>Dikarya</taxon>
        <taxon>Ascomycota</taxon>
        <taxon>Pezizomycotina</taxon>
        <taxon>Dothideomycetes</taxon>
        <taxon>Dothideomycetes incertae sedis</taxon>
        <taxon>Cryomyces</taxon>
    </lineage>
</organism>
<dbReference type="AlphaFoldDB" id="A0A4U0X5B6"/>
<protein>
    <recommendedName>
        <fullName evidence="4">Methyltransferase domain-containing protein</fullName>
    </recommendedName>
</protein>
<sequence length="418" mass="46542">MDLPNKHDSLTDSSSKHDSLTDAPVVSDTHNEPPYEEPARAGPAHEESESESSAAPHQDELADAEPSTALEHNDPSAAPGQTESSAALEQAETGIEVRDPEDSDQGYETDSDSAASTSLASSARNFIFENGRRYHSFREGSYSFPNDDREQDREDLKHAMFLKLFNGTLHFAPLGDDPQEVIDLGTGTGIWAIEMADLYPSASVLGIDLSPIQPVWVPPNCKFMVDDAESEWVNSPNFFDYVHTRHTVQGFRDWPLLMRQALRHIKPGGWLECQEIEHYPFCDDGSMAPDDPVAQYWGYVTEGLSRVGVNFRVAPLLAGMMRDAGFVNVTERVFFVPIGTWPKNHALREVGLYWREVLLEGLEAIALGPLTRGLGWQKLDIDVLSAQVRKAYYDRTTHSFMPFYIVYGQKPTYATGGD</sequence>
<dbReference type="InterPro" id="IPR029063">
    <property type="entry name" value="SAM-dependent_MTases_sf"/>
</dbReference>
<dbReference type="PANTHER" id="PTHR43591">
    <property type="entry name" value="METHYLTRANSFERASE"/>
    <property type="match status" value="1"/>
</dbReference>
<reference evidence="2 3" key="1">
    <citation type="submission" date="2017-03" db="EMBL/GenBank/DDBJ databases">
        <title>Genomes of endolithic fungi from Antarctica.</title>
        <authorList>
            <person name="Coleine C."/>
            <person name="Masonjones S."/>
            <person name="Stajich J.E."/>
        </authorList>
    </citation>
    <scope>NUCLEOTIDE SEQUENCE [LARGE SCALE GENOMIC DNA]</scope>
    <source>
        <strain evidence="2 3">CCFEE 5187</strain>
    </source>
</reference>
<dbReference type="EMBL" id="NAJN01000634">
    <property type="protein sequence ID" value="TKA70546.1"/>
    <property type="molecule type" value="Genomic_DNA"/>
</dbReference>
<feature type="compositionally biased region" description="Acidic residues" evidence="1">
    <location>
        <begin position="101"/>
        <end position="111"/>
    </location>
</feature>
<dbReference type="PANTHER" id="PTHR43591:SF10">
    <property type="entry name" value="ABC TRANSMEMBRANE TYPE-1 DOMAIN-CONTAINING PROTEIN-RELATED"/>
    <property type="match status" value="1"/>
</dbReference>
<dbReference type="Proteomes" id="UP000308768">
    <property type="component" value="Unassembled WGS sequence"/>
</dbReference>
<keyword evidence="3" id="KW-1185">Reference proteome</keyword>
<gene>
    <name evidence="2" type="ORF">B0A49_07627</name>
</gene>
<comment type="caution">
    <text evidence="2">The sequence shown here is derived from an EMBL/GenBank/DDBJ whole genome shotgun (WGS) entry which is preliminary data.</text>
</comment>
<dbReference type="OrthoDB" id="2013972at2759"/>
<feature type="region of interest" description="Disordered" evidence="1">
    <location>
        <begin position="1"/>
        <end position="118"/>
    </location>
</feature>
<dbReference type="GO" id="GO:0008168">
    <property type="term" value="F:methyltransferase activity"/>
    <property type="evidence" value="ECO:0007669"/>
    <property type="project" value="TreeGrafter"/>
</dbReference>
<name>A0A4U0X5B6_9PEZI</name>